<dbReference type="InterPro" id="IPR011009">
    <property type="entry name" value="Kinase-like_dom_sf"/>
</dbReference>
<protein>
    <recommendedName>
        <fullName evidence="7">Protein kinase domain-containing protein</fullName>
    </recommendedName>
</protein>
<dbReference type="InterPro" id="IPR008271">
    <property type="entry name" value="Ser/Thr_kinase_AS"/>
</dbReference>
<dbReference type="PROSITE" id="PS00108">
    <property type="entry name" value="PROTEIN_KINASE_ST"/>
    <property type="match status" value="1"/>
</dbReference>
<dbReference type="Pfam" id="PF00350">
    <property type="entry name" value="Dynamin_N"/>
    <property type="match status" value="1"/>
</dbReference>
<dbReference type="Pfam" id="PF07714">
    <property type="entry name" value="PK_Tyr_Ser-Thr"/>
    <property type="match status" value="1"/>
</dbReference>
<evidence type="ECO:0000313" key="8">
    <source>
        <dbReference type="EMBL" id="CAH3130397.1"/>
    </source>
</evidence>
<evidence type="ECO:0000256" key="6">
    <source>
        <dbReference type="SAM" id="Coils"/>
    </source>
</evidence>
<name>A0ABN8P1P3_9CNID</name>
<keyword evidence="2" id="KW-0418">Kinase</keyword>
<organism evidence="8 9">
    <name type="scientific">Porites lobata</name>
    <dbReference type="NCBI Taxonomy" id="104759"/>
    <lineage>
        <taxon>Eukaryota</taxon>
        <taxon>Metazoa</taxon>
        <taxon>Cnidaria</taxon>
        <taxon>Anthozoa</taxon>
        <taxon>Hexacorallia</taxon>
        <taxon>Scleractinia</taxon>
        <taxon>Fungiina</taxon>
        <taxon>Poritidae</taxon>
        <taxon>Porites</taxon>
    </lineage>
</organism>
<sequence length="979" mass="110727">MASDKSKSIDSMGPEEIFATMKTLGVSFDGVNTIDDMRTRVKAALNRAEKTSSWSAGQAFSILSEAKEEDARKRQDLLSYYAKADALLRKMDEPMLALLQKHTKNVKENMKWHEKQLKQTQYFLLVAGETSSGKSSLINLILGEDILPCSTATTTSTICELKYGETPTMVVHFKDKDPETGETTKKIPLHKPNDQSSYLEQISTYVHQKGSMLKKVELFWPHELLQKGIVIIDSPGVGESDEMDEMVIKYLPEAFAFIYVANSSIAGGVKKDRLVKLLQSARDVSIGVPGEGKEDGGSSLDIQERLLSKCALFVCNKWDSVPEKDVRPVKNEVIEKLQRVWPGVDPDSQIIYMSTKKAGDAQRIGVISKEFSSLMEGLRSLVLQSIEAKLELHWEWLYKLLSRIFIQAKVFVVNASKSPEEIKERLGKIFNRLEAIENDQGKARKDLRELFSEQVNSVVHQLSQHLLSDDIKKRFTKWSKEEAPDEDGSWKEVEENVNAALSRRFLEIVDQWEEENKVFLATRTFLMEQFQNCFNIVEFKLQNVQSEAADDGSSNPNKVAFRIQLSFWQKAFWNMKNISFGLGRVLIKIRNLSLGAAIKSVNDLASNVVKILYKDLLKDVSEDILTDSIKKNLKPFVEGKLRDVKLYLDRMEARLQELIEADRRLYEQLSKRSARYQPVFYEVKQHRDQLAEFGLSEVCAVKVDGKELEWKEEASSCLGRGAFGAVYQGTMRRDGGVTTVALKVWNEALDAANAKEIMEEIKNLRVLNHPHIVKFYGILLDKGTSKTALVMEKCKGNLKTHIFSGPESVPGKSENPAVFKDVCRCAKEITDGLAFMHAKGVAHRDLKLENILLTDEKTVKIADVGLAKAEIDITGTLAGTPVYMAPEVFHSQVYNTKADIYSLGLLMWEMWYGQRVFVNVAATTLQDYFDWVDKGNRPVDRQGCKKPPSFWCKLMTECWGSNPAKRPTARECNQRIVGV</sequence>
<dbReference type="InterPro" id="IPR045063">
    <property type="entry name" value="Dynamin_N"/>
</dbReference>
<dbReference type="InterPro" id="IPR017441">
    <property type="entry name" value="Protein_kinase_ATP_BS"/>
</dbReference>
<gene>
    <name evidence="8" type="ORF">PLOB_00034648</name>
</gene>
<dbReference type="PROSITE" id="PS50011">
    <property type="entry name" value="PROTEIN_KINASE_DOM"/>
    <property type="match status" value="1"/>
</dbReference>
<feature type="binding site" evidence="5">
    <location>
        <position position="743"/>
    </location>
    <ligand>
        <name>ATP</name>
        <dbReference type="ChEBI" id="CHEBI:30616"/>
    </ligand>
</feature>
<keyword evidence="9" id="KW-1185">Reference proteome</keyword>
<feature type="domain" description="Protein kinase" evidence="7">
    <location>
        <begin position="712"/>
        <end position="976"/>
    </location>
</feature>
<dbReference type="SMART" id="SM00220">
    <property type="entry name" value="S_TKc"/>
    <property type="match status" value="1"/>
</dbReference>
<evidence type="ECO:0000256" key="4">
    <source>
        <dbReference type="ARBA" id="ARBA00022840"/>
    </source>
</evidence>
<dbReference type="PANTHER" id="PTHR26392:SF92">
    <property type="entry name" value="PROTEIN KINASE DOMAIN-CONTAINING PROTEIN"/>
    <property type="match status" value="1"/>
</dbReference>
<dbReference type="PROSITE" id="PS00107">
    <property type="entry name" value="PROTEIN_KINASE_ATP"/>
    <property type="match status" value="1"/>
</dbReference>
<evidence type="ECO:0000256" key="3">
    <source>
        <dbReference type="ARBA" id="ARBA00022741"/>
    </source>
</evidence>
<evidence type="ECO:0000256" key="1">
    <source>
        <dbReference type="ARBA" id="ARBA00008171"/>
    </source>
</evidence>
<dbReference type="InterPro" id="IPR001245">
    <property type="entry name" value="Ser-Thr/Tyr_kinase_cat_dom"/>
</dbReference>
<dbReference type="SUPFAM" id="SSF52540">
    <property type="entry name" value="P-loop containing nucleoside triphosphate hydrolases"/>
    <property type="match status" value="1"/>
</dbReference>
<keyword evidence="3 5" id="KW-0547">Nucleotide-binding</keyword>
<proteinExistence type="inferred from homology"/>
<feature type="coiled-coil region" evidence="6">
    <location>
        <begin position="641"/>
        <end position="672"/>
    </location>
</feature>
<dbReference type="InterPro" id="IPR027417">
    <property type="entry name" value="P-loop_NTPase"/>
</dbReference>
<dbReference type="SUPFAM" id="SSF56112">
    <property type="entry name" value="Protein kinase-like (PK-like)"/>
    <property type="match status" value="1"/>
</dbReference>
<dbReference type="InterPro" id="IPR000719">
    <property type="entry name" value="Prot_kinase_dom"/>
</dbReference>
<keyword evidence="4 5" id="KW-0067">ATP-binding</keyword>
<evidence type="ECO:0000313" key="9">
    <source>
        <dbReference type="Proteomes" id="UP001159405"/>
    </source>
</evidence>
<dbReference type="PANTHER" id="PTHR26392">
    <property type="entry name" value="MITOGEN-ACTIVATED PROTEIN KINASE KINASE KINASE 7-RELATED"/>
    <property type="match status" value="1"/>
</dbReference>
<comment type="similarity">
    <text evidence="1">Belongs to the protein kinase superfamily. TKL Ser/Thr protein kinase family. ROCO subfamily.</text>
</comment>
<keyword evidence="2" id="KW-0808">Transferase</keyword>
<evidence type="ECO:0000256" key="5">
    <source>
        <dbReference type="PROSITE-ProRule" id="PRU10141"/>
    </source>
</evidence>
<dbReference type="Proteomes" id="UP001159405">
    <property type="component" value="Unassembled WGS sequence"/>
</dbReference>
<dbReference type="Gene3D" id="3.40.50.300">
    <property type="entry name" value="P-loop containing nucleotide triphosphate hydrolases"/>
    <property type="match status" value="1"/>
</dbReference>
<evidence type="ECO:0000256" key="2">
    <source>
        <dbReference type="ARBA" id="ARBA00022527"/>
    </source>
</evidence>
<dbReference type="EMBL" id="CALNXK010000048">
    <property type="protein sequence ID" value="CAH3130397.1"/>
    <property type="molecule type" value="Genomic_DNA"/>
</dbReference>
<evidence type="ECO:0000259" key="7">
    <source>
        <dbReference type="PROSITE" id="PS50011"/>
    </source>
</evidence>
<accession>A0ABN8P1P3</accession>
<keyword evidence="2" id="KW-0723">Serine/threonine-protein kinase</keyword>
<dbReference type="Gene3D" id="1.10.510.10">
    <property type="entry name" value="Transferase(Phosphotransferase) domain 1"/>
    <property type="match status" value="1"/>
</dbReference>
<keyword evidence="6" id="KW-0175">Coiled coil</keyword>
<reference evidence="8 9" key="1">
    <citation type="submission" date="2022-05" db="EMBL/GenBank/DDBJ databases">
        <authorList>
            <consortium name="Genoscope - CEA"/>
            <person name="William W."/>
        </authorList>
    </citation>
    <scope>NUCLEOTIDE SEQUENCE [LARGE SCALE GENOMIC DNA]</scope>
</reference>
<comment type="caution">
    <text evidence="8">The sequence shown here is derived from an EMBL/GenBank/DDBJ whole genome shotgun (WGS) entry which is preliminary data.</text>
</comment>